<dbReference type="RefSeq" id="WP_269881348.1">
    <property type="nucleotide sequence ID" value="NZ_JAQAGZ010000006.1"/>
</dbReference>
<sequence>MVWAWWTAGALLLLAWLVLSSNIRILFTFTRQDENDELTLDLHALFGMVRFRYTIPILEMHKLLERLDMKSERVDKSDAELVKDKKQGITVAQIKTAFENAKLLLEHCFQFNVWLLDTLKRVRCTSFVWKTSVGIGDAAQTACVVGMLWGLKSSMLAFLFRKIRLEAQPRLQIMPAFNELHFTMELMFKLEIRLGFLLYAGCLLLLRIARIKGGIRTWQRVLFKT</sequence>
<keyword evidence="3" id="KW-1185">Reference proteome</keyword>
<gene>
    <name evidence="2" type="ORF">O9H85_10750</name>
</gene>
<feature type="transmembrane region" description="Helical" evidence="1">
    <location>
        <begin position="192"/>
        <end position="209"/>
    </location>
</feature>
<evidence type="ECO:0000313" key="2">
    <source>
        <dbReference type="EMBL" id="MCZ8512887.1"/>
    </source>
</evidence>
<dbReference type="EMBL" id="JAQAGZ010000006">
    <property type="protein sequence ID" value="MCZ8512887.1"/>
    <property type="molecule type" value="Genomic_DNA"/>
</dbReference>
<keyword evidence="1" id="KW-1133">Transmembrane helix</keyword>
<evidence type="ECO:0000313" key="3">
    <source>
        <dbReference type="Proteomes" id="UP001527882"/>
    </source>
</evidence>
<protein>
    <submittedName>
        <fullName evidence="2">DUF2953 domain-containing protein</fullName>
    </submittedName>
</protein>
<proteinExistence type="predicted"/>
<name>A0ABT4Q7W7_9BACL</name>
<keyword evidence="1" id="KW-0812">Transmembrane</keyword>
<reference evidence="2 3" key="1">
    <citation type="submission" date="2022-12" db="EMBL/GenBank/DDBJ databases">
        <title>Draft genome sequence of Paenibacillus sp. dW9.</title>
        <authorList>
            <person name="Choi E.-W."/>
            <person name="Kim D.-U."/>
        </authorList>
    </citation>
    <scope>NUCLEOTIDE SEQUENCE [LARGE SCALE GENOMIC DNA]</scope>
    <source>
        <strain evidence="3">dW9</strain>
    </source>
</reference>
<accession>A0ABT4Q7W7</accession>
<organism evidence="2 3">
    <name type="scientific">Paenibacillus gyeongsangnamensis</name>
    <dbReference type="NCBI Taxonomy" id="3388067"/>
    <lineage>
        <taxon>Bacteria</taxon>
        <taxon>Bacillati</taxon>
        <taxon>Bacillota</taxon>
        <taxon>Bacilli</taxon>
        <taxon>Bacillales</taxon>
        <taxon>Paenibacillaceae</taxon>
        <taxon>Paenibacillus</taxon>
    </lineage>
</organism>
<dbReference type="Proteomes" id="UP001527882">
    <property type="component" value="Unassembled WGS sequence"/>
</dbReference>
<keyword evidence="1" id="KW-0472">Membrane</keyword>
<dbReference type="Pfam" id="PF11167">
    <property type="entry name" value="DUF2953"/>
    <property type="match status" value="1"/>
</dbReference>
<dbReference type="InterPro" id="IPR021338">
    <property type="entry name" value="DUF2953"/>
</dbReference>
<evidence type="ECO:0000256" key="1">
    <source>
        <dbReference type="SAM" id="Phobius"/>
    </source>
</evidence>
<comment type="caution">
    <text evidence="2">The sequence shown here is derived from an EMBL/GenBank/DDBJ whole genome shotgun (WGS) entry which is preliminary data.</text>
</comment>